<evidence type="ECO:0000313" key="2">
    <source>
        <dbReference type="EMBL" id="GBO39801.1"/>
    </source>
</evidence>
<name>A0A4Y2WRP2_ARAVE</name>
<accession>A0A4Y2WRP2</accession>
<evidence type="ECO:0000313" key="5">
    <source>
        <dbReference type="Proteomes" id="UP000499080"/>
    </source>
</evidence>
<organism evidence="2 5">
    <name type="scientific">Araneus ventricosus</name>
    <name type="common">Orbweaver spider</name>
    <name type="synonym">Epeira ventricosa</name>
    <dbReference type="NCBI Taxonomy" id="182803"/>
    <lineage>
        <taxon>Eukaryota</taxon>
        <taxon>Metazoa</taxon>
        <taxon>Ecdysozoa</taxon>
        <taxon>Arthropoda</taxon>
        <taxon>Chelicerata</taxon>
        <taxon>Arachnida</taxon>
        <taxon>Araneae</taxon>
        <taxon>Araneomorphae</taxon>
        <taxon>Entelegynae</taxon>
        <taxon>Araneoidea</taxon>
        <taxon>Araneidae</taxon>
        <taxon>Araneus</taxon>
    </lineage>
</organism>
<evidence type="ECO:0000313" key="4">
    <source>
        <dbReference type="EMBL" id="GBO40306.1"/>
    </source>
</evidence>
<reference evidence="2 5" key="1">
    <citation type="journal article" date="2019" name="Sci. Rep.">
        <title>Orb-weaving spider Araneus ventricosus genome elucidates the spidroin gene catalogue.</title>
        <authorList>
            <person name="Kono N."/>
            <person name="Nakamura H."/>
            <person name="Ohtoshi R."/>
            <person name="Moran D.A.P."/>
            <person name="Shinohara A."/>
            <person name="Yoshida Y."/>
            <person name="Fujiwara M."/>
            <person name="Mori M."/>
            <person name="Tomita M."/>
            <person name="Arakawa K."/>
        </authorList>
    </citation>
    <scope>NUCLEOTIDE SEQUENCE [LARGE SCALE GENOMIC DNA]</scope>
</reference>
<sequence>MRGVILQITNLCSDSPAEGTLLSTALFNESVHHLICDPSSKIPPRKQRRLRKGCHFTFHRLSAKAFRKNRLGNHCRKVYKGKLFMNYLTDKV</sequence>
<keyword evidence="5" id="KW-1185">Reference proteome</keyword>
<dbReference type="AlphaFoldDB" id="A0A4Y2WRP2"/>
<gene>
    <name evidence="3" type="ORF">AVEN_140642_1</name>
    <name evidence="2" type="ORF">AVEN_142007_1</name>
    <name evidence="4" type="ORF">AVEN_215386_1</name>
    <name evidence="1" type="ORF">AVEN_237130_1</name>
</gene>
<protein>
    <submittedName>
        <fullName evidence="2">Uncharacterized protein</fullName>
    </submittedName>
</protein>
<evidence type="ECO:0000313" key="1">
    <source>
        <dbReference type="EMBL" id="GBO39797.1"/>
    </source>
</evidence>
<proteinExistence type="predicted"/>
<dbReference type="Proteomes" id="UP000499080">
    <property type="component" value="Unassembled WGS sequence"/>
</dbReference>
<dbReference type="EMBL" id="BGPR01065505">
    <property type="protein sequence ID" value="GBO40306.1"/>
    <property type="molecule type" value="Genomic_DNA"/>
</dbReference>
<dbReference type="EMBL" id="BGPR01064896">
    <property type="protein sequence ID" value="GBO39801.1"/>
    <property type="molecule type" value="Genomic_DNA"/>
</dbReference>
<comment type="caution">
    <text evidence="2">The sequence shown here is derived from an EMBL/GenBank/DDBJ whole genome shotgun (WGS) entry which is preliminary data.</text>
</comment>
<dbReference type="EMBL" id="BGPR01065503">
    <property type="protein sequence ID" value="GBO40305.1"/>
    <property type="molecule type" value="Genomic_DNA"/>
</dbReference>
<dbReference type="EMBL" id="BGPR01064893">
    <property type="protein sequence ID" value="GBO39797.1"/>
    <property type="molecule type" value="Genomic_DNA"/>
</dbReference>
<evidence type="ECO:0000313" key="3">
    <source>
        <dbReference type="EMBL" id="GBO40305.1"/>
    </source>
</evidence>